<dbReference type="Proteomes" id="UP000019918">
    <property type="component" value="Unassembled WGS sequence"/>
</dbReference>
<name>A0A014PY00_9GAMM</name>
<evidence type="ECO:0000313" key="1">
    <source>
        <dbReference type="EMBL" id="EXU75817.1"/>
    </source>
</evidence>
<evidence type="ECO:0000313" key="2">
    <source>
        <dbReference type="Proteomes" id="UP000019918"/>
    </source>
</evidence>
<organism evidence="1 2">
    <name type="scientific">Erwinia mallotivora</name>
    <dbReference type="NCBI Taxonomy" id="69222"/>
    <lineage>
        <taxon>Bacteria</taxon>
        <taxon>Pseudomonadati</taxon>
        <taxon>Pseudomonadota</taxon>
        <taxon>Gammaproteobacteria</taxon>
        <taxon>Enterobacterales</taxon>
        <taxon>Erwiniaceae</taxon>
        <taxon>Erwinia</taxon>
    </lineage>
</organism>
<gene>
    <name evidence="1" type="ORF">BG55_09040</name>
</gene>
<reference evidence="1 2" key="1">
    <citation type="submission" date="2014-02" db="EMBL/GenBank/DDBJ databases">
        <title>Draft genome of Erwinia mallotivora strain BT-MARDI, a papaya dieback pathogen.</title>
        <authorList>
            <person name="Redzuan R."/>
            <person name="Abu Bakar N."/>
            <person name="Badrun R."/>
            <person name="Mohd Raih M.F."/>
            <person name="Rozano L."/>
            <person name="Mat Amin N."/>
        </authorList>
    </citation>
    <scope>NUCLEOTIDE SEQUENCE [LARGE SCALE GENOMIC DNA]</scope>
    <source>
        <strain evidence="1 2">BT-MARDI</strain>
    </source>
</reference>
<dbReference type="EMBL" id="JFHN01000044">
    <property type="protein sequence ID" value="EXU75817.1"/>
    <property type="molecule type" value="Genomic_DNA"/>
</dbReference>
<proteinExistence type="predicted"/>
<protein>
    <submittedName>
        <fullName evidence="1">Uncharacterized protein</fullName>
    </submittedName>
</protein>
<dbReference type="AlphaFoldDB" id="A0A014PY00"/>
<sequence length="65" mass="7026">MMESMAVGIKNGPEGDKVEMISDITQDSEWDSAMFALSNARNPLSTMMSTPSAVVPQTYAIQNPC</sequence>
<comment type="caution">
    <text evidence="1">The sequence shown here is derived from an EMBL/GenBank/DDBJ whole genome shotgun (WGS) entry which is preliminary data.</text>
</comment>
<accession>A0A014PY00</accession>
<keyword evidence="2" id="KW-1185">Reference proteome</keyword>